<evidence type="ECO:0000313" key="13">
    <source>
        <dbReference type="Proteomes" id="UP000012073"/>
    </source>
</evidence>
<keyword evidence="8" id="KW-0067">ATP-binding</keyword>
<gene>
    <name evidence="12" type="ORF">CHC_T00005774001</name>
</gene>
<comment type="similarity">
    <text evidence="2">Belongs to the TsaE family.</text>
</comment>
<dbReference type="Proteomes" id="UP000012073">
    <property type="component" value="Unassembled WGS sequence"/>
</dbReference>
<keyword evidence="4" id="KW-0963">Cytoplasm</keyword>
<dbReference type="KEGG" id="ccp:CHC_T00005774001"/>
<dbReference type="NCBIfam" id="TIGR00150">
    <property type="entry name" value="T6A_YjeE"/>
    <property type="match status" value="1"/>
</dbReference>
<accession>R7QHH0</accession>
<dbReference type="GO" id="GO:0005524">
    <property type="term" value="F:ATP binding"/>
    <property type="evidence" value="ECO:0007669"/>
    <property type="project" value="UniProtKB-KW"/>
</dbReference>
<keyword evidence="13" id="KW-1185">Reference proteome</keyword>
<evidence type="ECO:0000256" key="11">
    <source>
        <dbReference type="SAM" id="MobiDB-lite"/>
    </source>
</evidence>
<feature type="compositionally biased region" description="Low complexity" evidence="11">
    <location>
        <begin position="40"/>
        <end position="49"/>
    </location>
</feature>
<keyword evidence="6" id="KW-0479">Metal-binding</keyword>
<dbReference type="STRING" id="2769.R7QHH0"/>
<sequence length="269" mass="29935">MPLIACPALSRSLVRFAMSYQPPPFAFAFNSSIAGQLNRNRTNSSSKNRAFQSGANMKSEIASGVRQSTRSRLPRLWLPNTSATHQLGTLLGQDARPSDVILLSGSLGAGKTCFARGYIQTVRGDTAIEVTSPTYLLVNTYPPSFKQKGPTVYHMDLWRLDPGTRRAIVDFSEVFGKHISLIEWPDRLQDELPSERLEVLIEYPERHAEVDENDPWGFGTEDVDGLGSARDGRFATLQPVGRSWEERITKLRDEVAVLDEAGRLVISEQ</sequence>
<keyword evidence="9" id="KW-0460">Magnesium</keyword>
<protein>
    <recommendedName>
        <fullName evidence="3">tRNA threonylcarbamoyladenosine biosynthesis protein TsaE</fullName>
    </recommendedName>
    <alternativeName>
        <fullName evidence="10">t(6)A37 threonylcarbamoyladenosine biosynthesis protein TsaE</fullName>
    </alternativeName>
</protein>
<dbReference type="PANTHER" id="PTHR33540:SF2">
    <property type="entry name" value="TRNA THREONYLCARBAMOYLADENOSINE BIOSYNTHESIS PROTEIN TSAE"/>
    <property type="match status" value="1"/>
</dbReference>
<dbReference type="AlphaFoldDB" id="R7QHH0"/>
<evidence type="ECO:0000256" key="6">
    <source>
        <dbReference type="ARBA" id="ARBA00022723"/>
    </source>
</evidence>
<evidence type="ECO:0000313" key="12">
    <source>
        <dbReference type="EMBL" id="CDF37489.1"/>
    </source>
</evidence>
<keyword evidence="7" id="KW-0547">Nucleotide-binding</keyword>
<reference evidence="13" key="1">
    <citation type="journal article" date="2013" name="Proc. Natl. Acad. Sci. U.S.A.">
        <title>Genome structure and metabolic features in the red seaweed Chondrus crispus shed light on evolution of the Archaeplastida.</title>
        <authorList>
            <person name="Collen J."/>
            <person name="Porcel B."/>
            <person name="Carre W."/>
            <person name="Ball S.G."/>
            <person name="Chaparro C."/>
            <person name="Tonon T."/>
            <person name="Barbeyron T."/>
            <person name="Michel G."/>
            <person name="Noel B."/>
            <person name="Valentin K."/>
            <person name="Elias M."/>
            <person name="Artiguenave F."/>
            <person name="Arun A."/>
            <person name="Aury J.M."/>
            <person name="Barbosa-Neto J.F."/>
            <person name="Bothwell J.H."/>
            <person name="Bouget F.Y."/>
            <person name="Brillet L."/>
            <person name="Cabello-Hurtado F."/>
            <person name="Capella-Gutierrez S."/>
            <person name="Charrier B."/>
            <person name="Cladiere L."/>
            <person name="Cock J.M."/>
            <person name="Coelho S.M."/>
            <person name="Colleoni C."/>
            <person name="Czjzek M."/>
            <person name="Da Silva C."/>
            <person name="Delage L."/>
            <person name="Denoeud F."/>
            <person name="Deschamps P."/>
            <person name="Dittami S.M."/>
            <person name="Gabaldon T."/>
            <person name="Gachon C.M."/>
            <person name="Groisillier A."/>
            <person name="Herve C."/>
            <person name="Jabbari K."/>
            <person name="Katinka M."/>
            <person name="Kloareg B."/>
            <person name="Kowalczyk N."/>
            <person name="Labadie K."/>
            <person name="Leblanc C."/>
            <person name="Lopez P.J."/>
            <person name="McLachlan D.H."/>
            <person name="Meslet-Cladiere L."/>
            <person name="Moustafa A."/>
            <person name="Nehr Z."/>
            <person name="Nyvall Collen P."/>
            <person name="Panaud O."/>
            <person name="Partensky F."/>
            <person name="Poulain J."/>
            <person name="Rensing S.A."/>
            <person name="Rousvoal S."/>
            <person name="Samson G."/>
            <person name="Symeonidi A."/>
            <person name="Weissenbach J."/>
            <person name="Zambounis A."/>
            <person name="Wincker P."/>
            <person name="Boyen C."/>
        </authorList>
    </citation>
    <scope>NUCLEOTIDE SEQUENCE [LARGE SCALE GENOMIC DNA]</scope>
    <source>
        <strain evidence="13">cv. Stackhouse</strain>
    </source>
</reference>
<dbReference type="PANTHER" id="PTHR33540">
    <property type="entry name" value="TRNA THREONYLCARBAMOYLADENOSINE BIOSYNTHESIS PROTEIN TSAE"/>
    <property type="match status" value="1"/>
</dbReference>
<dbReference type="GO" id="GO:0005737">
    <property type="term" value="C:cytoplasm"/>
    <property type="evidence" value="ECO:0007669"/>
    <property type="project" value="UniProtKB-SubCell"/>
</dbReference>
<dbReference type="OMA" id="SWEERIT"/>
<evidence type="ECO:0000256" key="3">
    <source>
        <dbReference type="ARBA" id="ARBA00019010"/>
    </source>
</evidence>
<dbReference type="EMBL" id="HG001844">
    <property type="protein sequence ID" value="CDF37489.1"/>
    <property type="molecule type" value="Genomic_DNA"/>
</dbReference>
<comment type="subcellular location">
    <subcellularLocation>
        <location evidence="1">Cytoplasm</location>
    </subcellularLocation>
</comment>
<keyword evidence="5" id="KW-0819">tRNA processing</keyword>
<evidence type="ECO:0000256" key="4">
    <source>
        <dbReference type="ARBA" id="ARBA00022490"/>
    </source>
</evidence>
<evidence type="ECO:0000256" key="1">
    <source>
        <dbReference type="ARBA" id="ARBA00004496"/>
    </source>
</evidence>
<evidence type="ECO:0000256" key="9">
    <source>
        <dbReference type="ARBA" id="ARBA00022842"/>
    </source>
</evidence>
<dbReference type="RefSeq" id="XP_005717360.1">
    <property type="nucleotide sequence ID" value="XM_005717303.1"/>
</dbReference>
<proteinExistence type="inferred from homology"/>
<evidence type="ECO:0000256" key="5">
    <source>
        <dbReference type="ARBA" id="ARBA00022694"/>
    </source>
</evidence>
<evidence type="ECO:0000256" key="7">
    <source>
        <dbReference type="ARBA" id="ARBA00022741"/>
    </source>
</evidence>
<name>R7QHH0_CHOCR</name>
<dbReference type="Gene3D" id="3.40.50.300">
    <property type="entry name" value="P-loop containing nucleotide triphosphate hydrolases"/>
    <property type="match status" value="1"/>
</dbReference>
<dbReference type="GO" id="GO:0002949">
    <property type="term" value="P:tRNA threonylcarbamoyladenosine modification"/>
    <property type="evidence" value="ECO:0007669"/>
    <property type="project" value="InterPro"/>
</dbReference>
<dbReference type="Pfam" id="PF02367">
    <property type="entry name" value="TsaE"/>
    <property type="match status" value="1"/>
</dbReference>
<evidence type="ECO:0000256" key="2">
    <source>
        <dbReference type="ARBA" id="ARBA00007599"/>
    </source>
</evidence>
<feature type="region of interest" description="Disordered" evidence="11">
    <location>
        <begin position="40"/>
        <end position="67"/>
    </location>
</feature>
<dbReference type="GeneID" id="17325076"/>
<organism evidence="12 13">
    <name type="scientific">Chondrus crispus</name>
    <name type="common">Carrageen Irish moss</name>
    <name type="synonym">Polymorpha crispa</name>
    <dbReference type="NCBI Taxonomy" id="2769"/>
    <lineage>
        <taxon>Eukaryota</taxon>
        <taxon>Rhodophyta</taxon>
        <taxon>Florideophyceae</taxon>
        <taxon>Rhodymeniophycidae</taxon>
        <taxon>Gigartinales</taxon>
        <taxon>Gigartinaceae</taxon>
        <taxon>Chondrus</taxon>
    </lineage>
</organism>
<evidence type="ECO:0000256" key="10">
    <source>
        <dbReference type="ARBA" id="ARBA00032441"/>
    </source>
</evidence>
<dbReference type="Gramene" id="CDF37489">
    <property type="protein sequence ID" value="CDF37489"/>
    <property type="gene ID" value="CHC_T00005774001"/>
</dbReference>
<dbReference type="SUPFAM" id="SSF52540">
    <property type="entry name" value="P-loop containing nucleoside triphosphate hydrolases"/>
    <property type="match status" value="1"/>
</dbReference>
<dbReference type="InterPro" id="IPR027417">
    <property type="entry name" value="P-loop_NTPase"/>
</dbReference>
<dbReference type="GO" id="GO:0046872">
    <property type="term" value="F:metal ion binding"/>
    <property type="evidence" value="ECO:0007669"/>
    <property type="project" value="UniProtKB-KW"/>
</dbReference>
<dbReference type="OrthoDB" id="2878at2759"/>
<dbReference type="InterPro" id="IPR003442">
    <property type="entry name" value="T6A_TsaE"/>
</dbReference>
<evidence type="ECO:0000256" key="8">
    <source>
        <dbReference type="ARBA" id="ARBA00022840"/>
    </source>
</evidence>